<proteinExistence type="inferred from homology"/>
<sequence length="397" mass="41149">MSVSRSPSTAVPLRLVTTPVPNAPEPPVIVHAIGGRADAVRLAPVIGALERQDVFRQVVVHTGSAQDRGLVGELADELGLPAADHVLDVGAGSDAGLTAQTLTAFDALLRELPPELVMLSGDTNATLSCALAAAKRQVAVAHVGSGLRSWDWTTPEEINRVVIDRLSDTLFTHSHEAVDNLLAEGVSDGRVHPVGSTVVDALRRVEPAIRSREAWTALDLPPGDYVLVMLHHRDAIADGARRDALVAGLATLAGEAPVAFALHPAAAPTLNAAGAIARLQAAGVRTVPPMGHVDFLSLELGAGAIVTDSGTVQEEATVLGVPCYTPGSLSEGRITLTHGTNVLLGEDAGAVATVRPSRTDHAPCVVPLWDGRAGERIAAAILANYAVRADQSSTSLR</sequence>
<dbReference type="CDD" id="cd03786">
    <property type="entry name" value="GTB_UDP-GlcNAc_2-Epimerase"/>
    <property type="match status" value="1"/>
</dbReference>
<dbReference type="KEGG" id="bsol:FSW04_22555"/>
<dbReference type="Pfam" id="PF02350">
    <property type="entry name" value="Epimerase_2"/>
    <property type="match status" value="1"/>
</dbReference>
<protein>
    <submittedName>
        <fullName evidence="3">UDP-N-acetyl glucosamine 2-epimerase</fullName>
    </submittedName>
</protein>
<dbReference type="Proteomes" id="UP000321805">
    <property type="component" value="Chromosome"/>
</dbReference>
<accession>A0A5B8UAN0</accession>
<keyword evidence="4" id="KW-1185">Reference proteome</keyword>
<evidence type="ECO:0000313" key="3">
    <source>
        <dbReference type="EMBL" id="QEC50077.1"/>
    </source>
</evidence>
<dbReference type="OrthoDB" id="9803238at2"/>
<reference evidence="3 4" key="1">
    <citation type="journal article" date="2018" name="J. Microbiol.">
        <title>Baekduia soli gen. nov., sp. nov., a novel bacterium isolated from the soil of Baekdu Mountain and proposal of a novel family name, Baekduiaceae fam. nov.</title>
        <authorList>
            <person name="An D.S."/>
            <person name="Siddiqi M.Z."/>
            <person name="Kim K.H."/>
            <person name="Yu H.S."/>
            <person name="Im W.T."/>
        </authorList>
    </citation>
    <scope>NUCLEOTIDE SEQUENCE [LARGE SCALE GENOMIC DNA]</scope>
    <source>
        <strain evidence="3 4">BR7-21</strain>
    </source>
</reference>
<evidence type="ECO:0000313" key="4">
    <source>
        <dbReference type="Proteomes" id="UP000321805"/>
    </source>
</evidence>
<dbReference type="Gene3D" id="3.40.50.2000">
    <property type="entry name" value="Glycogen Phosphorylase B"/>
    <property type="match status" value="2"/>
</dbReference>
<feature type="domain" description="UDP-N-acetylglucosamine 2-epimerase" evidence="2">
    <location>
        <begin position="48"/>
        <end position="381"/>
    </location>
</feature>
<name>A0A5B8UAN0_9ACTN</name>
<dbReference type="GO" id="GO:0016853">
    <property type="term" value="F:isomerase activity"/>
    <property type="evidence" value="ECO:0007669"/>
    <property type="project" value="UniProtKB-KW"/>
</dbReference>
<dbReference type="EMBL" id="CP042430">
    <property type="protein sequence ID" value="QEC50077.1"/>
    <property type="molecule type" value="Genomic_DNA"/>
</dbReference>
<dbReference type="SUPFAM" id="SSF53756">
    <property type="entry name" value="UDP-Glycosyltransferase/glycogen phosphorylase"/>
    <property type="match status" value="1"/>
</dbReference>
<dbReference type="PANTHER" id="PTHR43174">
    <property type="entry name" value="UDP-N-ACETYLGLUCOSAMINE 2-EPIMERASE"/>
    <property type="match status" value="1"/>
</dbReference>
<dbReference type="InterPro" id="IPR003331">
    <property type="entry name" value="UDP_GlcNAc_Epimerase_2_dom"/>
</dbReference>
<organism evidence="3 4">
    <name type="scientific">Baekduia soli</name>
    <dbReference type="NCBI Taxonomy" id="496014"/>
    <lineage>
        <taxon>Bacteria</taxon>
        <taxon>Bacillati</taxon>
        <taxon>Actinomycetota</taxon>
        <taxon>Thermoleophilia</taxon>
        <taxon>Solirubrobacterales</taxon>
        <taxon>Baekduiaceae</taxon>
        <taxon>Baekduia</taxon>
    </lineage>
</organism>
<dbReference type="PANTHER" id="PTHR43174:SF1">
    <property type="entry name" value="UDP-N-ACETYLGLUCOSAMINE 2-EPIMERASE"/>
    <property type="match status" value="1"/>
</dbReference>
<keyword evidence="1" id="KW-0413">Isomerase</keyword>
<dbReference type="AlphaFoldDB" id="A0A5B8UAN0"/>
<evidence type="ECO:0000259" key="2">
    <source>
        <dbReference type="Pfam" id="PF02350"/>
    </source>
</evidence>
<evidence type="ECO:0000256" key="1">
    <source>
        <dbReference type="RuleBase" id="RU003513"/>
    </source>
</evidence>
<dbReference type="InterPro" id="IPR029767">
    <property type="entry name" value="WecB-like"/>
</dbReference>
<gene>
    <name evidence="3" type="ORF">FSW04_22555</name>
</gene>
<comment type="similarity">
    <text evidence="1">Belongs to the UDP-N-acetylglucosamine 2-epimerase family.</text>
</comment>